<dbReference type="EMBL" id="CAJVCH010236745">
    <property type="protein sequence ID" value="CAG7732748.1"/>
    <property type="molecule type" value="Genomic_DNA"/>
</dbReference>
<evidence type="ECO:0000256" key="1">
    <source>
        <dbReference type="SAM" id="MobiDB-lite"/>
    </source>
</evidence>
<gene>
    <name evidence="3" type="ORF">AFUS01_LOCUS21241</name>
</gene>
<evidence type="ECO:0000259" key="2">
    <source>
        <dbReference type="PROSITE" id="PS50837"/>
    </source>
</evidence>
<dbReference type="PANTHER" id="PTHR46844:SF1">
    <property type="entry name" value="SLR5058 PROTEIN"/>
    <property type="match status" value="1"/>
</dbReference>
<accession>A0A8J2KAQ9</accession>
<name>A0A8J2KAQ9_9HEXA</name>
<feature type="region of interest" description="Disordered" evidence="1">
    <location>
        <begin position="1149"/>
        <end position="1174"/>
    </location>
</feature>
<organism evidence="3 4">
    <name type="scientific">Allacma fusca</name>
    <dbReference type="NCBI Taxonomy" id="39272"/>
    <lineage>
        <taxon>Eukaryota</taxon>
        <taxon>Metazoa</taxon>
        <taxon>Ecdysozoa</taxon>
        <taxon>Arthropoda</taxon>
        <taxon>Hexapoda</taxon>
        <taxon>Collembola</taxon>
        <taxon>Symphypleona</taxon>
        <taxon>Sminthuridae</taxon>
        <taxon>Allacma</taxon>
    </lineage>
</organism>
<dbReference type="Pfam" id="PF05729">
    <property type="entry name" value="NACHT"/>
    <property type="match status" value="1"/>
</dbReference>
<evidence type="ECO:0000313" key="3">
    <source>
        <dbReference type="EMBL" id="CAG7732748.1"/>
    </source>
</evidence>
<dbReference type="OrthoDB" id="120976at2759"/>
<dbReference type="Proteomes" id="UP000708208">
    <property type="component" value="Unassembled WGS sequence"/>
</dbReference>
<dbReference type="InterPro" id="IPR007111">
    <property type="entry name" value="NACHT_NTPase"/>
</dbReference>
<protein>
    <recommendedName>
        <fullName evidence="2">NACHT domain-containing protein</fullName>
    </recommendedName>
</protein>
<feature type="compositionally biased region" description="Low complexity" evidence="1">
    <location>
        <begin position="134"/>
        <end position="158"/>
    </location>
</feature>
<dbReference type="PANTHER" id="PTHR46844">
    <property type="entry name" value="SLR5058 PROTEIN"/>
    <property type="match status" value="1"/>
</dbReference>
<evidence type="ECO:0000313" key="4">
    <source>
        <dbReference type="Proteomes" id="UP000708208"/>
    </source>
</evidence>
<feature type="compositionally biased region" description="Low complexity" evidence="1">
    <location>
        <begin position="1149"/>
        <end position="1171"/>
    </location>
</feature>
<proteinExistence type="predicted"/>
<feature type="domain" description="NACHT" evidence="2">
    <location>
        <begin position="307"/>
        <end position="438"/>
    </location>
</feature>
<comment type="caution">
    <text evidence="3">The sequence shown here is derived from an EMBL/GenBank/DDBJ whole genome shotgun (WGS) entry which is preliminary data.</text>
</comment>
<dbReference type="PROSITE" id="PS50837">
    <property type="entry name" value="NACHT"/>
    <property type="match status" value="1"/>
</dbReference>
<feature type="region of interest" description="Disordered" evidence="1">
    <location>
        <begin position="132"/>
        <end position="160"/>
    </location>
</feature>
<sequence length="1443" mass="160312">MELALPTGWNSWSALKGRRRHPVRLSASVDSIPYADNDFFSSVGSLSNYPDYDEEDGSVNNILDALGDRTSSAGLSGAASWSILDGVGNATTSSTATNSMTASMLVSGSTVVMRPPSSHNLTELSVVAKCDNESSGVGSSTSGPGTNSSASPTGSSVPQNEDYEHVYCQLDPYFSPPINITKSQPIVSQGSTRFSTRASLRSWGRAATMDKDPGIIPFLQQALALRYREMLNTYLQQAPPWFQAHMGSTDLEEICPVVYQVLQEKNSSSIYGTTTSKKLSSERQHDSYKPILPHQIFAKTCEDDMSRAFWLEGEPGSGKTLLCCRILSEWVSYHSYNYTNSPLNTRIGEFQVLFYVPLREVRGSLSRFLMRELIPKRSILSRMKPANVWKCLNLLGNSMLLVLDGLDDVTDEDLLKEIQDVLNGQMFPQSMVLVTSTSRPPHCEKVNSWMNRGPVRKYLVNGMDWTQIQCCIRRYFTGRKFRNETRMAEILSDRHDLCALASNPFMCLLLCSVFEEVGDVPVSNAELYLCLIRSLIYQNGLIKVDTNSGSPCKDNSIPPKYRKALEDFGKLALHKFSEIRVHYSESEVLDYCQNTDIIKCGVLTKWKGFFRKTAKKSTGHHPLTIFHPSLNTFLAAYYLATTVNYPAMLRREMQFLPGIEGLQMCQVRPDNMAFSVVELLMELLQKNSFSVFSTLSLLDISMNYLLALLRAAGFYETNLSAVCSIMRSLKHVSINVGSEWVSELKQVLSSDHCPFESLEVVIKPGYSLSRLIEGLCLNESIHSVKFSSVPGQDWSGVEVNLICGQLLQLLSEKKLKCLEISMTCLEDKEHSRFQAVVDSLCFLLSKQIPLQKLVLDMDLTSPQVIQLASFIKCHEFIDVLHLPHLGCGPEGLRAIAELLYSKPFLSLSLAGTWRSVNAEDDMDIVVEPVPLNSPFHIGTMSSLTKGGFSSLPRGPLNGSIKSPSIRRKKMSHLTENDKRNSDSALFQRNFLPLPICDQPNHELDGFHSIFSVLRFGDSACNLKSLNIGKCVLGWEDVICLGETIRKTTCLDTLRMEGMKLCDVLPVLLGLQENTSLKMLDLSSPHVVIGDDALQLACQSLAKNHTLRLLSLQGWTFYIEEERSLESVQTLFRSTKLQDLDLTGVRVHISSSSKSKSPGNSSNSDKSSAASSLEKKCAKEVKQKEKMASSRLGKKPSISSVMSLGLGLKKICPDLSFLRIGGMQVELGKSQVWRSMDIVAQLLPFVDKGKITHLDVSIDKNDSNFTIEDKVVMKTMKLIGQNFPKLQRLVCQHWRMKLSEKSCKELGKYLQGLDSLSGISLDHCVVTCESAGLPNKRIDHLLTSSVLSSVKCLSDFSWANFDPLQMPQLARALCDHHSVVPTLGGLTVKLDQVPLAAIKLLISNSLAKNNSSGVVIEYAGNHSVLVKKLKEKSDHLMHKLKRLL</sequence>
<keyword evidence="4" id="KW-1185">Reference proteome</keyword>
<reference evidence="3" key="1">
    <citation type="submission" date="2021-06" db="EMBL/GenBank/DDBJ databases">
        <authorList>
            <person name="Hodson N. C."/>
            <person name="Mongue J. A."/>
            <person name="Jaron S. K."/>
        </authorList>
    </citation>
    <scope>NUCLEOTIDE SEQUENCE</scope>
</reference>